<reference evidence="2 3" key="1">
    <citation type="submission" date="2016-09" db="EMBL/GenBank/DDBJ databases">
        <authorList>
            <person name="Capua I."/>
            <person name="De Benedictis P."/>
            <person name="Joannis T."/>
            <person name="Lombin L.H."/>
            <person name="Cattoli G."/>
        </authorList>
    </citation>
    <scope>NUCLEOTIDE SEQUENCE [LARGE SCALE GENOMIC DNA]</scope>
    <source>
        <strain evidence="2 3">A7P-90m</strain>
    </source>
</reference>
<proteinExistence type="predicted"/>
<dbReference type="STRING" id="1640674.SAMN05216323_109410"/>
<name>A0A1G6SH36_9BACT</name>
<dbReference type="AlphaFoldDB" id="A0A1G6SH36"/>
<keyword evidence="1" id="KW-1133">Transmembrane helix</keyword>
<evidence type="ECO:0000256" key="1">
    <source>
        <dbReference type="SAM" id="Phobius"/>
    </source>
</evidence>
<dbReference type="OrthoDB" id="983091at2"/>
<evidence type="ECO:0000313" key="3">
    <source>
        <dbReference type="Proteomes" id="UP000199452"/>
    </source>
</evidence>
<protein>
    <submittedName>
        <fullName evidence="2">Class IIb bacteriocin, lactobin A/cerein 7B family</fullName>
    </submittedName>
</protein>
<dbReference type="RefSeq" id="WP_092440852.1">
    <property type="nucleotide sequence ID" value="NZ_FMYP01000094.1"/>
</dbReference>
<gene>
    <name evidence="2" type="ORF">SAMN05216323_109410</name>
</gene>
<dbReference type="Proteomes" id="UP000199452">
    <property type="component" value="Unassembled WGS sequence"/>
</dbReference>
<evidence type="ECO:0000313" key="2">
    <source>
        <dbReference type="EMBL" id="SDD16093.1"/>
    </source>
</evidence>
<sequence>MKNFDLNACGVAEMQQQELSEVNGGIFWLIPVVIGAGIIEIMSDWDNFERGFSGQPYKQK</sequence>
<dbReference type="InterPro" id="IPR023991">
    <property type="entry name" value="Bacteriocin_IIb_lactobn/cerein"/>
</dbReference>
<dbReference type="NCBIfam" id="TIGR03949">
    <property type="entry name" value="bact_IIb_cerein"/>
    <property type="match status" value="1"/>
</dbReference>
<accession>A0A1G6SH36</accession>
<dbReference type="EMBL" id="FMYP01000094">
    <property type="protein sequence ID" value="SDD16093.1"/>
    <property type="molecule type" value="Genomic_DNA"/>
</dbReference>
<organism evidence="2 3">
    <name type="scientific">Williamwhitmania taraxaci</name>
    <dbReference type="NCBI Taxonomy" id="1640674"/>
    <lineage>
        <taxon>Bacteria</taxon>
        <taxon>Pseudomonadati</taxon>
        <taxon>Bacteroidota</taxon>
        <taxon>Bacteroidia</taxon>
        <taxon>Bacteroidales</taxon>
        <taxon>Williamwhitmaniaceae</taxon>
        <taxon>Williamwhitmania</taxon>
    </lineage>
</organism>
<keyword evidence="3" id="KW-1185">Reference proteome</keyword>
<feature type="transmembrane region" description="Helical" evidence="1">
    <location>
        <begin position="25"/>
        <end position="43"/>
    </location>
</feature>
<keyword evidence="1" id="KW-0812">Transmembrane</keyword>
<keyword evidence="1" id="KW-0472">Membrane</keyword>